<dbReference type="EMBL" id="DXGG01000052">
    <property type="protein sequence ID" value="HIW86925.1"/>
    <property type="molecule type" value="Genomic_DNA"/>
</dbReference>
<name>A0A9D1UHU5_9BACT</name>
<proteinExistence type="inferred from homology"/>
<accession>A0A9D1UHU5</accession>
<dbReference type="SUPFAM" id="SSF52954">
    <property type="entry name" value="Class II aaRS ABD-related"/>
    <property type="match status" value="1"/>
</dbReference>
<dbReference type="Proteomes" id="UP000824267">
    <property type="component" value="Unassembled WGS sequence"/>
</dbReference>
<evidence type="ECO:0000313" key="6">
    <source>
        <dbReference type="EMBL" id="HIW86925.1"/>
    </source>
</evidence>
<dbReference type="PANTHER" id="PTHR11476:SF7">
    <property type="entry name" value="HISTIDINE--TRNA LIGASE"/>
    <property type="match status" value="1"/>
</dbReference>
<evidence type="ECO:0000256" key="4">
    <source>
        <dbReference type="ARBA" id="ARBA00023146"/>
    </source>
</evidence>
<dbReference type="Pfam" id="PF03129">
    <property type="entry name" value="HGTP_anticodon"/>
    <property type="match status" value="1"/>
</dbReference>
<dbReference type="GO" id="GO:0006418">
    <property type="term" value="P:tRNA aminoacylation for protein translation"/>
    <property type="evidence" value="ECO:0007669"/>
    <property type="project" value="UniProtKB-ARBA"/>
</dbReference>
<comment type="caution">
    <text evidence="6">The sequence shown here is derived from an EMBL/GenBank/DDBJ whole genome shotgun (WGS) entry which is preliminary data.</text>
</comment>
<comment type="similarity">
    <text evidence="1">Belongs to the class-II aminoacyl-tRNA synthetase family.</text>
</comment>
<keyword evidence="3" id="KW-0648">Protein biosynthesis</keyword>
<dbReference type="PANTHER" id="PTHR11476">
    <property type="entry name" value="HISTIDYL-TRNA SYNTHETASE"/>
    <property type="match status" value="1"/>
</dbReference>
<feature type="non-terminal residue" evidence="6">
    <location>
        <position position="1"/>
    </location>
</feature>
<organism evidence="6 7">
    <name type="scientific">Candidatus Onthomorpha intestinigallinarum</name>
    <dbReference type="NCBI Taxonomy" id="2840880"/>
    <lineage>
        <taxon>Bacteria</taxon>
        <taxon>Pseudomonadati</taxon>
        <taxon>Bacteroidota</taxon>
        <taxon>Bacteroidia</taxon>
        <taxon>Bacteroidales</taxon>
        <taxon>Candidatus Onthomorpha</taxon>
    </lineage>
</organism>
<reference evidence="6" key="2">
    <citation type="submission" date="2021-04" db="EMBL/GenBank/DDBJ databases">
        <authorList>
            <person name="Gilroy R."/>
        </authorList>
    </citation>
    <scope>NUCLEOTIDE SEQUENCE</scope>
    <source>
        <strain evidence="6">Gambia16-930</strain>
    </source>
</reference>
<dbReference type="InterPro" id="IPR036621">
    <property type="entry name" value="Anticodon-bd_dom_sf"/>
</dbReference>
<evidence type="ECO:0000256" key="3">
    <source>
        <dbReference type="ARBA" id="ARBA00022917"/>
    </source>
</evidence>
<evidence type="ECO:0000256" key="1">
    <source>
        <dbReference type="ARBA" id="ARBA00008226"/>
    </source>
</evidence>
<dbReference type="AlphaFoldDB" id="A0A9D1UHU5"/>
<dbReference type="Gene3D" id="3.40.50.800">
    <property type="entry name" value="Anticodon-binding domain"/>
    <property type="match status" value="1"/>
</dbReference>
<dbReference type="InterPro" id="IPR004154">
    <property type="entry name" value="Anticodon-bd"/>
</dbReference>
<dbReference type="CDD" id="cd00859">
    <property type="entry name" value="HisRS_anticodon"/>
    <property type="match status" value="1"/>
</dbReference>
<sequence>DCLEQLNLFPSCLESSTDVMFVNFGDAEALAAQMQAKKLREKNFKVEVYPEAAKIKKQMGYADNKKIRYVALMGENEIKEGKVTLKNMLTGEQSTVNVEEMERHIF</sequence>
<gene>
    <name evidence="6" type="ORF">IAC47_01420</name>
</gene>
<keyword evidence="4" id="KW-0030">Aminoacyl-tRNA synthetase</keyword>
<dbReference type="GO" id="GO:0004812">
    <property type="term" value="F:aminoacyl-tRNA ligase activity"/>
    <property type="evidence" value="ECO:0007669"/>
    <property type="project" value="UniProtKB-KW"/>
</dbReference>
<keyword evidence="2 6" id="KW-0436">Ligase</keyword>
<evidence type="ECO:0000259" key="5">
    <source>
        <dbReference type="Pfam" id="PF03129"/>
    </source>
</evidence>
<feature type="domain" description="Anticodon-binding" evidence="5">
    <location>
        <begin position="29"/>
        <end position="102"/>
    </location>
</feature>
<evidence type="ECO:0000313" key="7">
    <source>
        <dbReference type="Proteomes" id="UP000824267"/>
    </source>
</evidence>
<evidence type="ECO:0000256" key="2">
    <source>
        <dbReference type="ARBA" id="ARBA00022598"/>
    </source>
</evidence>
<reference evidence="6" key="1">
    <citation type="journal article" date="2021" name="PeerJ">
        <title>Extensive microbial diversity within the chicken gut microbiome revealed by metagenomics and culture.</title>
        <authorList>
            <person name="Gilroy R."/>
            <person name="Ravi A."/>
            <person name="Getino M."/>
            <person name="Pursley I."/>
            <person name="Horton D.L."/>
            <person name="Alikhan N.F."/>
            <person name="Baker D."/>
            <person name="Gharbi K."/>
            <person name="Hall N."/>
            <person name="Watson M."/>
            <person name="Adriaenssens E.M."/>
            <person name="Foster-Nyarko E."/>
            <person name="Jarju S."/>
            <person name="Secka A."/>
            <person name="Antonio M."/>
            <person name="Oren A."/>
            <person name="Chaudhuri R.R."/>
            <person name="La Ragione R."/>
            <person name="Hildebrand F."/>
            <person name="Pallen M.J."/>
        </authorList>
    </citation>
    <scope>NUCLEOTIDE SEQUENCE</scope>
    <source>
        <strain evidence="6">Gambia16-930</strain>
    </source>
</reference>
<protein>
    <submittedName>
        <fullName evidence="6">Histidine--tRNA ligase</fullName>
    </submittedName>
</protein>
<dbReference type="InterPro" id="IPR033656">
    <property type="entry name" value="HisRS_anticodon"/>
</dbReference>